<accession>A0ABP8EPD6</accession>
<dbReference type="EMBL" id="BAABBA010000001">
    <property type="protein sequence ID" value="GAA4285849.1"/>
    <property type="molecule type" value="Genomic_DNA"/>
</dbReference>
<evidence type="ECO:0000256" key="1">
    <source>
        <dbReference type="SAM" id="Phobius"/>
    </source>
</evidence>
<evidence type="ECO:0000259" key="2">
    <source>
        <dbReference type="Pfam" id="PF11181"/>
    </source>
</evidence>
<dbReference type="InterPro" id="IPR025889">
    <property type="entry name" value="GSP17M-like_dom"/>
</dbReference>
<keyword evidence="1" id="KW-0472">Membrane</keyword>
<proteinExistence type="predicted"/>
<evidence type="ECO:0000313" key="3">
    <source>
        <dbReference type="EMBL" id="GAA4285849.1"/>
    </source>
</evidence>
<keyword evidence="1" id="KW-0812">Transmembrane</keyword>
<gene>
    <name evidence="3" type="ORF">GCM10022262_02080</name>
</gene>
<dbReference type="RefSeq" id="WP_345036637.1">
    <property type="nucleotide sequence ID" value="NZ_BAABBA010000001.1"/>
</dbReference>
<feature type="transmembrane region" description="Helical" evidence="1">
    <location>
        <begin position="70"/>
        <end position="92"/>
    </location>
</feature>
<feature type="domain" description="General stress protein 17M-like" evidence="2">
    <location>
        <begin position="25"/>
        <end position="106"/>
    </location>
</feature>
<reference evidence="4" key="1">
    <citation type="journal article" date="2019" name="Int. J. Syst. Evol. Microbiol.">
        <title>The Global Catalogue of Microorganisms (GCM) 10K type strain sequencing project: providing services to taxonomists for standard genome sequencing and annotation.</title>
        <authorList>
            <consortium name="The Broad Institute Genomics Platform"/>
            <consortium name="The Broad Institute Genome Sequencing Center for Infectious Disease"/>
            <person name="Wu L."/>
            <person name="Ma J."/>
        </authorList>
    </citation>
    <scope>NUCLEOTIDE SEQUENCE [LARGE SCALE GENOMIC DNA]</scope>
    <source>
        <strain evidence="4">JCM 17459</strain>
    </source>
</reference>
<comment type="caution">
    <text evidence="3">The sequence shown here is derived from an EMBL/GenBank/DDBJ whole genome shotgun (WGS) entry which is preliminary data.</text>
</comment>
<organism evidence="3 4">
    <name type="scientific">Georgenia daeguensis</name>
    <dbReference type="NCBI Taxonomy" id="908355"/>
    <lineage>
        <taxon>Bacteria</taxon>
        <taxon>Bacillati</taxon>
        <taxon>Actinomycetota</taxon>
        <taxon>Actinomycetes</taxon>
        <taxon>Micrococcales</taxon>
        <taxon>Bogoriellaceae</taxon>
        <taxon>Georgenia</taxon>
    </lineage>
</organism>
<keyword evidence="1" id="KW-1133">Transmembrane helix</keyword>
<dbReference type="Pfam" id="PF11181">
    <property type="entry name" value="YflT"/>
    <property type="match status" value="1"/>
</dbReference>
<protein>
    <recommendedName>
        <fullName evidence="2">General stress protein 17M-like domain-containing protein</fullName>
    </recommendedName>
</protein>
<feature type="transmembrane region" description="Helical" evidence="1">
    <location>
        <begin position="98"/>
        <end position="120"/>
    </location>
</feature>
<sequence>MTTTPTPIPSSPAGTTSDYRPLVELDSYTEAQSLVDHLSDHGFPVGQVRIIGTGLHSVEQVTKRVTNGSAALRGAGSGAWFGLLMGLLLGIFLPGAAWLTVLLTAVVLGAVWGAVLGFIAHWSTRGTRDFASVKGLQASRYEVQVAAAELAHARKIAQL</sequence>
<dbReference type="Proteomes" id="UP001499841">
    <property type="component" value="Unassembled WGS sequence"/>
</dbReference>
<name>A0ABP8EPD6_9MICO</name>
<evidence type="ECO:0000313" key="4">
    <source>
        <dbReference type="Proteomes" id="UP001499841"/>
    </source>
</evidence>
<keyword evidence="4" id="KW-1185">Reference proteome</keyword>